<dbReference type="EMBL" id="JBBPBM010001039">
    <property type="protein sequence ID" value="KAK8487996.1"/>
    <property type="molecule type" value="Genomic_DNA"/>
</dbReference>
<protein>
    <submittedName>
        <fullName evidence="1">Uncharacterized protein</fullName>
    </submittedName>
</protein>
<sequence length="231" mass="25118">MSDANSHVADVFEEGLQAQLPVTNSPTATHFEEGLSTQMTDANSHATVVTENPSTATVPVSEAANNTGVPTYSNTEVDVPLEFDSIENIADALSPHSSRYESDDISLPASGEEEVASPVDNTLPVSETTSVSRIITPIINVHPMVTRSKAVSLYFQYGCDLKGDDRCLRVEAVDDELVKMNEEDGEGLSHAGWVVSWMRLEVVRVECGRWGLCRWVAGSLHRADEGLVWLD</sequence>
<gene>
    <name evidence="1" type="ORF">V6N12_055122</name>
</gene>
<name>A0ABR2A4U8_9ROSI</name>
<evidence type="ECO:0000313" key="1">
    <source>
        <dbReference type="EMBL" id="KAK8487996.1"/>
    </source>
</evidence>
<evidence type="ECO:0000313" key="2">
    <source>
        <dbReference type="Proteomes" id="UP001472677"/>
    </source>
</evidence>
<comment type="caution">
    <text evidence="1">The sequence shown here is derived from an EMBL/GenBank/DDBJ whole genome shotgun (WGS) entry which is preliminary data.</text>
</comment>
<keyword evidence="2" id="KW-1185">Reference proteome</keyword>
<accession>A0ABR2A4U8</accession>
<proteinExistence type="predicted"/>
<dbReference type="Proteomes" id="UP001472677">
    <property type="component" value="Unassembled WGS sequence"/>
</dbReference>
<reference evidence="1 2" key="1">
    <citation type="journal article" date="2024" name="G3 (Bethesda)">
        <title>Genome assembly of Hibiscus sabdariffa L. provides insights into metabolisms of medicinal natural products.</title>
        <authorList>
            <person name="Kim T."/>
        </authorList>
    </citation>
    <scope>NUCLEOTIDE SEQUENCE [LARGE SCALE GENOMIC DNA]</scope>
    <source>
        <strain evidence="1">TK-2024</strain>
        <tissue evidence="1">Old leaves</tissue>
    </source>
</reference>
<organism evidence="1 2">
    <name type="scientific">Hibiscus sabdariffa</name>
    <name type="common">roselle</name>
    <dbReference type="NCBI Taxonomy" id="183260"/>
    <lineage>
        <taxon>Eukaryota</taxon>
        <taxon>Viridiplantae</taxon>
        <taxon>Streptophyta</taxon>
        <taxon>Embryophyta</taxon>
        <taxon>Tracheophyta</taxon>
        <taxon>Spermatophyta</taxon>
        <taxon>Magnoliopsida</taxon>
        <taxon>eudicotyledons</taxon>
        <taxon>Gunneridae</taxon>
        <taxon>Pentapetalae</taxon>
        <taxon>rosids</taxon>
        <taxon>malvids</taxon>
        <taxon>Malvales</taxon>
        <taxon>Malvaceae</taxon>
        <taxon>Malvoideae</taxon>
        <taxon>Hibiscus</taxon>
    </lineage>
</organism>